<dbReference type="GO" id="GO:0016034">
    <property type="term" value="F:maleylacetoacetate isomerase activity"/>
    <property type="evidence" value="ECO:0007669"/>
    <property type="project" value="TreeGrafter"/>
</dbReference>
<dbReference type="PANTHER" id="PTHR42673">
    <property type="entry name" value="MALEYLACETOACETATE ISOMERASE"/>
    <property type="match status" value="1"/>
</dbReference>
<comment type="caution">
    <text evidence="2">The sequence shown here is derived from an EMBL/GenBank/DDBJ whole genome shotgun (WGS) entry which is preliminary data.</text>
</comment>
<evidence type="ECO:0000259" key="1">
    <source>
        <dbReference type="PROSITE" id="PS50404"/>
    </source>
</evidence>
<dbReference type="InterPro" id="IPR054416">
    <property type="entry name" value="GST_UstS-like_C"/>
</dbReference>
<evidence type="ECO:0000313" key="3">
    <source>
        <dbReference type="Proteomes" id="UP000567179"/>
    </source>
</evidence>
<feature type="domain" description="GST N-terminal" evidence="1">
    <location>
        <begin position="7"/>
        <end position="98"/>
    </location>
</feature>
<dbReference type="SUPFAM" id="SSF47616">
    <property type="entry name" value="GST C-terminal domain-like"/>
    <property type="match status" value="1"/>
</dbReference>
<dbReference type="PROSITE" id="PS50404">
    <property type="entry name" value="GST_NTER"/>
    <property type="match status" value="1"/>
</dbReference>
<dbReference type="InterPro" id="IPR036282">
    <property type="entry name" value="Glutathione-S-Trfase_C_sf"/>
</dbReference>
<dbReference type="OrthoDB" id="4951845at2759"/>
<reference evidence="2 3" key="1">
    <citation type="journal article" date="2020" name="ISME J.">
        <title>Uncovering the hidden diversity of litter-decomposition mechanisms in mushroom-forming fungi.</title>
        <authorList>
            <person name="Floudas D."/>
            <person name="Bentzer J."/>
            <person name="Ahren D."/>
            <person name="Johansson T."/>
            <person name="Persson P."/>
            <person name="Tunlid A."/>
        </authorList>
    </citation>
    <scope>NUCLEOTIDE SEQUENCE [LARGE SCALE GENOMIC DNA]</scope>
    <source>
        <strain evidence="2 3">CBS 101986</strain>
    </source>
</reference>
<dbReference type="GO" id="GO:0006749">
    <property type="term" value="P:glutathione metabolic process"/>
    <property type="evidence" value="ECO:0007669"/>
    <property type="project" value="TreeGrafter"/>
</dbReference>
<dbReference type="GO" id="GO:0006559">
    <property type="term" value="P:L-phenylalanine catabolic process"/>
    <property type="evidence" value="ECO:0007669"/>
    <property type="project" value="TreeGrafter"/>
</dbReference>
<accession>A0A8H5B6Q2</accession>
<dbReference type="InterPro" id="IPR036249">
    <property type="entry name" value="Thioredoxin-like_sf"/>
</dbReference>
<keyword evidence="3" id="KW-1185">Reference proteome</keyword>
<dbReference type="AlphaFoldDB" id="A0A8H5B6Q2"/>
<dbReference type="EMBL" id="JAACJJ010000032">
    <property type="protein sequence ID" value="KAF5317824.1"/>
    <property type="molecule type" value="Genomic_DNA"/>
</dbReference>
<dbReference type="GO" id="GO:0004364">
    <property type="term" value="F:glutathione transferase activity"/>
    <property type="evidence" value="ECO:0007669"/>
    <property type="project" value="TreeGrafter"/>
</dbReference>
<protein>
    <recommendedName>
        <fullName evidence="1">GST N-terminal domain-containing protein</fullName>
    </recommendedName>
</protein>
<organism evidence="2 3">
    <name type="scientific">Psilocybe cf. subviscida</name>
    <dbReference type="NCBI Taxonomy" id="2480587"/>
    <lineage>
        <taxon>Eukaryota</taxon>
        <taxon>Fungi</taxon>
        <taxon>Dikarya</taxon>
        <taxon>Basidiomycota</taxon>
        <taxon>Agaricomycotina</taxon>
        <taxon>Agaricomycetes</taxon>
        <taxon>Agaricomycetidae</taxon>
        <taxon>Agaricales</taxon>
        <taxon>Agaricineae</taxon>
        <taxon>Strophariaceae</taxon>
        <taxon>Psilocybe</taxon>
    </lineage>
</organism>
<dbReference type="PANTHER" id="PTHR42673:SF4">
    <property type="entry name" value="MALEYLACETOACETATE ISOMERASE"/>
    <property type="match status" value="1"/>
</dbReference>
<dbReference type="Proteomes" id="UP000567179">
    <property type="component" value="Unassembled WGS sequence"/>
</dbReference>
<dbReference type="SUPFAM" id="SSF52833">
    <property type="entry name" value="Thioredoxin-like"/>
    <property type="match status" value="1"/>
</dbReference>
<dbReference type="Gene3D" id="1.20.1050.10">
    <property type="match status" value="1"/>
</dbReference>
<dbReference type="Pfam" id="PF13409">
    <property type="entry name" value="GST_N_2"/>
    <property type="match status" value="1"/>
</dbReference>
<sequence length="245" mass="27789">MSMILYDSTTRSGETISANTWKTTLSLILKRIPFEVKQVPLHEVQQILPREGIPPSSKKPDGSPFYTVPAIHDLSTGIKLSDSWEIALYLDKTYPGTHPLFPVGTVALQRAFTDSFRAHFDAGYPFFFTRLRDIFIPETGLYFTAIVERIIGKPFDEVIPQGEDAVREWAKYKIGLNKLEEWYSASNGTFLMGDTPVWADLPVVAVLLMQRRALGKDSDRWKDIASWNGGRWHALVSYFDDLDIA</sequence>
<dbReference type="Gene3D" id="3.40.30.10">
    <property type="entry name" value="Glutaredoxin"/>
    <property type="match status" value="1"/>
</dbReference>
<gene>
    <name evidence="2" type="ORF">D9619_012616</name>
</gene>
<evidence type="ECO:0000313" key="2">
    <source>
        <dbReference type="EMBL" id="KAF5317824.1"/>
    </source>
</evidence>
<name>A0A8H5B6Q2_9AGAR</name>
<dbReference type="InterPro" id="IPR004045">
    <property type="entry name" value="Glutathione_S-Trfase_N"/>
</dbReference>
<proteinExistence type="predicted"/>
<dbReference type="Pfam" id="PF22041">
    <property type="entry name" value="GST_C_7"/>
    <property type="match status" value="1"/>
</dbReference>